<dbReference type="PANTHER" id="PTHR30055">
    <property type="entry name" value="HTH-TYPE TRANSCRIPTIONAL REGULATOR RUTR"/>
    <property type="match status" value="1"/>
</dbReference>
<dbReference type="PROSITE" id="PS50977">
    <property type="entry name" value="HTH_TETR_2"/>
    <property type="match status" value="1"/>
</dbReference>
<name>A0ABW6R3U3_9NOCA</name>
<dbReference type="SUPFAM" id="SSF48498">
    <property type="entry name" value="Tetracyclin repressor-like, C-terminal domain"/>
    <property type="match status" value="1"/>
</dbReference>
<keyword evidence="8" id="KW-1185">Reference proteome</keyword>
<dbReference type="Proteomes" id="UP001601948">
    <property type="component" value="Unassembled WGS sequence"/>
</dbReference>
<evidence type="ECO:0000313" key="7">
    <source>
        <dbReference type="EMBL" id="MFF3228179.1"/>
    </source>
</evidence>
<protein>
    <submittedName>
        <fullName evidence="7">TetR/AcrR family transcriptional regulator</fullName>
    </submittedName>
</protein>
<proteinExistence type="predicted"/>
<evidence type="ECO:0000259" key="6">
    <source>
        <dbReference type="PROSITE" id="PS50977"/>
    </source>
</evidence>
<dbReference type="SUPFAM" id="SSF46689">
    <property type="entry name" value="Homeodomain-like"/>
    <property type="match status" value="1"/>
</dbReference>
<evidence type="ECO:0000256" key="2">
    <source>
        <dbReference type="ARBA" id="ARBA00023015"/>
    </source>
</evidence>
<dbReference type="InterPro" id="IPR009057">
    <property type="entry name" value="Homeodomain-like_sf"/>
</dbReference>
<dbReference type="InterPro" id="IPR050109">
    <property type="entry name" value="HTH-type_TetR-like_transc_reg"/>
</dbReference>
<dbReference type="PANTHER" id="PTHR30055:SF234">
    <property type="entry name" value="HTH-TYPE TRANSCRIPTIONAL REGULATOR BETI"/>
    <property type="match status" value="1"/>
</dbReference>
<dbReference type="Pfam" id="PF13977">
    <property type="entry name" value="TetR_C_6"/>
    <property type="match status" value="1"/>
</dbReference>
<dbReference type="Pfam" id="PF00440">
    <property type="entry name" value="TetR_N"/>
    <property type="match status" value="1"/>
</dbReference>
<keyword evidence="4" id="KW-0804">Transcription</keyword>
<comment type="caution">
    <text evidence="7">The sequence shown here is derived from an EMBL/GenBank/DDBJ whole genome shotgun (WGS) entry which is preliminary data.</text>
</comment>
<evidence type="ECO:0000256" key="5">
    <source>
        <dbReference type="PROSITE-ProRule" id="PRU00335"/>
    </source>
</evidence>
<keyword evidence="1" id="KW-0678">Repressor</keyword>
<keyword evidence="2" id="KW-0805">Transcription regulation</keyword>
<evidence type="ECO:0000256" key="1">
    <source>
        <dbReference type="ARBA" id="ARBA00022491"/>
    </source>
</evidence>
<accession>A0ABW6R3U3</accession>
<dbReference type="InterPro" id="IPR039538">
    <property type="entry name" value="BetI_C"/>
</dbReference>
<dbReference type="Gene3D" id="1.10.357.10">
    <property type="entry name" value="Tetracycline Repressor, domain 2"/>
    <property type="match status" value="1"/>
</dbReference>
<evidence type="ECO:0000313" key="8">
    <source>
        <dbReference type="Proteomes" id="UP001601948"/>
    </source>
</evidence>
<feature type="DNA-binding region" description="H-T-H motif" evidence="5">
    <location>
        <begin position="61"/>
        <end position="80"/>
    </location>
</feature>
<reference evidence="7 8" key="1">
    <citation type="submission" date="2024-10" db="EMBL/GenBank/DDBJ databases">
        <title>The Natural Products Discovery Center: Release of the First 8490 Sequenced Strains for Exploring Actinobacteria Biosynthetic Diversity.</title>
        <authorList>
            <person name="Kalkreuter E."/>
            <person name="Kautsar S.A."/>
            <person name="Yang D."/>
            <person name="Bader C.D."/>
            <person name="Teijaro C.N."/>
            <person name="Fluegel L."/>
            <person name="Davis C.M."/>
            <person name="Simpson J.R."/>
            <person name="Lauterbach L."/>
            <person name="Steele A.D."/>
            <person name="Gui C."/>
            <person name="Meng S."/>
            <person name="Li G."/>
            <person name="Viehrig K."/>
            <person name="Ye F."/>
            <person name="Su P."/>
            <person name="Kiefer A.F."/>
            <person name="Nichols A."/>
            <person name="Cepeda A.J."/>
            <person name="Yan W."/>
            <person name="Fan B."/>
            <person name="Jiang Y."/>
            <person name="Adhikari A."/>
            <person name="Zheng C.-J."/>
            <person name="Schuster L."/>
            <person name="Cowan T.M."/>
            <person name="Smanski M.J."/>
            <person name="Chevrette M.G."/>
            <person name="De Carvalho L.P.S."/>
            <person name="Shen B."/>
        </authorList>
    </citation>
    <scope>NUCLEOTIDE SEQUENCE [LARGE SCALE GENOMIC DNA]</scope>
    <source>
        <strain evidence="7 8">NPDC003040</strain>
    </source>
</reference>
<dbReference type="EMBL" id="JBIAPI010000013">
    <property type="protein sequence ID" value="MFF3228179.1"/>
    <property type="molecule type" value="Genomic_DNA"/>
</dbReference>
<dbReference type="InterPro" id="IPR001647">
    <property type="entry name" value="HTH_TetR"/>
</dbReference>
<dbReference type="RefSeq" id="WP_387725189.1">
    <property type="nucleotide sequence ID" value="NZ_JBIAPI010000013.1"/>
</dbReference>
<keyword evidence="3 5" id="KW-0238">DNA-binding</keyword>
<organism evidence="7 8">
    <name type="scientific">Nocardia suismassiliense</name>
    <dbReference type="NCBI Taxonomy" id="2077092"/>
    <lineage>
        <taxon>Bacteria</taxon>
        <taxon>Bacillati</taxon>
        <taxon>Actinomycetota</taxon>
        <taxon>Actinomycetes</taxon>
        <taxon>Mycobacteriales</taxon>
        <taxon>Nocardiaceae</taxon>
        <taxon>Nocardia</taxon>
    </lineage>
</organism>
<evidence type="ECO:0000256" key="4">
    <source>
        <dbReference type="ARBA" id="ARBA00023163"/>
    </source>
</evidence>
<gene>
    <name evidence="7" type="ORF">ACFYV7_35665</name>
</gene>
<sequence length="227" mass="24665">MRNGVMRRLWASGCLVSYGNASALRKGEVTVPKQVDHQERRQQIAAAVCRLAAAHGLEGVSLRHVAAEAGVSMGRVQHYFKTKDEMLLFAFGTISEGVEHRVTQAVSALPQPLDARSLVRALLIEMMPIGDHAKAEMPMWVAFFARAVVEPQMAELLRQGTHSLHGFVAEQIGNARRASDSMPDAAREADILLSLTDGLMMRLMVGGIDAEAALAALDHQLDRAFGT</sequence>
<evidence type="ECO:0000256" key="3">
    <source>
        <dbReference type="ARBA" id="ARBA00023125"/>
    </source>
</evidence>
<dbReference type="InterPro" id="IPR036271">
    <property type="entry name" value="Tet_transcr_reg_TetR-rel_C_sf"/>
</dbReference>
<feature type="domain" description="HTH tetR-type" evidence="6">
    <location>
        <begin position="38"/>
        <end position="98"/>
    </location>
</feature>